<gene>
    <name evidence="1" type="ORF">C1I91_05950</name>
</gene>
<accession>A0A3R5TE01</accession>
<dbReference type="RefSeq" id="WP_128211996.1">
    <property type="nucleotide sequence ID" value="NZ_CP025746.1"/>
</dbReference>
<evidence type="ECO:0000313" key="2">
    <source>
        <dbReference type="Proteomes" id="UP000286268"/>
    </source>
</evidence>
<dbReference type="KEGG" id="cmah:C1I91_05950"/>
<dbReference type="Proteomes" id="UP000286268">
    <property type="component" value="Chromosome"/>
</dbReference>
<reference evidence="1 2" key="1">
    <citation type="submission" date="2018-01" db="EMBL/GenBank/DDBJ databases">
        <title>Genome Sequencing and Assembly of Anaerobacter polyendosporus strain CT4.</title>
        <authorList>
            <person name="Tachaapaikoon C."/>
            <person name="Sutheeworapong S."/>
            <person name="Jenjaroenpun P."/>
            <person name="Wongsurawat T."/>
            <person name="Nookeaw I."/>
            <person name="Cheawchanlertfa P."/>
            <person name="Kosugi A."/>
            <person name="Cheevadhanarak S."/>
            <person name="Ratanakhanokchai K."/>
        </authorList>
    </citation>
    <scope>NUCLEOTIDE SEQUENCE [LARGE SCALE GENOMIC DNA]</scope>
    <source>
        <strain evidence="1 2">CT4</strain>
    </source>
</reference>
<sequence>MESKVEIIIFSHVLGKVEIIVCDKYRIKSNISSTWVVALDKDDNITNVIPWNRVKQININK</sequence>
<name>A0A3R5TE01_9CLOT</name>
<dbReference type="AlphaFoldDB" id="A0A3R5TE01"/>
<keyword evidence="2" id="KW-1185">Reference proteome</keyword>
<dbReference type="EMBL" id="CP025746">
    <property type="protein sequence ID" value="QAA31223.1"/>
    <property type="molecule type" value="Genomic_DNA"/>
</dbReference>
<proteinExistence type="predicted"/>
<protein>
    <submittedName>
        <fullName evidence="1">Uncharacterized protein</fullName>
    </submittedName>
</protein>
<evidence type="ECO:0000313" key="1">
    <source>
        <dbReference type="EMBL" id="QAA31223.1"/>
    </source>
</evidence>
<organism evidence="1 2">
    <name type="scientific">Clostridium manihotivorum</name>
    <dbReference type="NCBI Taxonomy" id="2320868"/>
    <lineage>
        <taxon>Bacteria</taxon>
        <taxon>Bacillati</taxon>
        <taxon>Bacillota</taxon>
        <taxon>Clostridia</taxon>
        <taxon>Eubacteriales</taxon>
        <taxon>Clostridiaceae</taxon>
        <taxon>Clostridium</taxon>
    </lineage>
</organism>